<gene>
    <name evidence="2" type="ORF">C7373_101250</name>
</gene>
<dbReference type="Proteomes" id="UP000245778">
    <property type="component" value="Unassembled WGS sequence"/>
</dbReference>
<dbReference type="EMBL" id="QEKK01000001">
    <property type="protein sequence ID" value="PVY59736.1"/>
    <property type="molecule type" value="Genomic_DNA"/>
</dbReference>
<dbReference type="Pfam" id="PF22043">
    <property type="entry name" value="DUF6935"/>
    <property type="match status" value="1"/>
</dbReference>
<comment type="caution">
    <text evidence="2">The sequence shown here is derived from an EMBL/GenBank/DDBJ whole genome shotgun (WGS) entry which is preliminary data.</text>
</comment>
<dbReference type="GeneID" id="93228017"/>
<dbReference type="AlphaFoldDB" id="A0A2U1CFQ8"/>
<name>A0A2U1CFQ8_9FIRM</name>
<evidence type="ECO:0000313" key="3">
    <source>
        <dbReference type="Proteomes" id="UP000245778"/>
    </source>
</evidence>
<evidence type="ECO:0000313" key="2">
    <source>
        <dbReference type="EMBL" id="PVY59736.1"/>
    </source>
</evidence>
<sequence length="189" mass="20858">MSIFDRLKQSAVDAAATAATAIGNKRETFTFAALPESLAQMQALPEAALDTPFQAAALTVLALCAYAADRQIGTDMLNWLRGPRPLSGQEISFLNDRFRDGKTYLPFTYFAGSTPDNNYTPAQPYTIRVESNHVSGEEQGYMKLFIPCGGADSPRPIKLRQRGSDGKWFLWEQYLLTGVRTPKSADPWA</sequence>
<evidence type="ECO:0000259" key="1">
    <source>
        <dbReference type="Pfam" id="PF22043"/>
    </source>
</evidence>
<dbReference type="InterPro" id="IPR053907">
    <property type="entry name" value="DUF6935"/>
</dbReference>
<reference evidence="2 3" key="1">
    <citation type="submission" date="2018-04" db="EMBL/GenBank/DDBJ databases">
        <title>Genomic Encyclopedia of Type Strains, Phase IV (KMG-IV): sequencing the most valuable type-strain genomes for metagenomic binning, comparative biology and taxonomic classification.</title>
        <authorList>
            <person name="Goeker M."/>
        </authorList>
    </citation>
    <scope>NUCLEOTIDE SEQUENCE [LARGE SCALE GENOMIC DNA]</scope>
    <source>
        <strain evidence="2 3">DSM 26588</strain>
    </source>
</reference>
<feature type="domain" description="DUF6935" evidence="1">
    <location>
        <begin position="33"/>
        <end position="183"/>
    </location>
</feature>
<dbReference type="RefSeq" id="WP_116721485.1">
    <property type="nucleotide sequence ID" value="NZ_CP011524.1"/>
</dbReference>
<proteinExistence type="predicted"/>
<dbReference type="OrthoDB" id="980987at2"/>
<accession>A0A2U1CFQ8</accession>
<organism evidence="2 3">
    <name type="scientific">Intestinimonas butyriciproducens</name>
    <dbReference type="NCBI Taxonomy" id="1297617"/>
    <lineage>
        <taxon>Bacteria</taxon>
        <taxon>Bacillati</taxon>
        <taxon>Bacillota</taxon>
        <taxon>Clostridia</taxon>
        <taxon>Eubacteriales</taxon>
        <taxon>Intestinimonas</taxon>
    </lineage>
</organism>
<protein>
    <recommendedName>
        <fullName evidence="1">DUF6935 domain-containing protein</fullName>
    </recommendedName>
</protein>